<dbReference type="Gene3D" id="3.40.630.30">
    <property type="match status" value="1"/>
</dbReference>
<sequence length="178" mass="18940">MTMPRTAHTADLTHAELRDIRALLDDAFDGGFSDDDWDHTLGGVHALVHDGTGALVAHGSVVQRRVTHAGRSLRTGYVEGVAVRADARGSGLGGQVMAALERVIDGAYVLGALSASEDGVGLYRARGWEEWGGDFAAYGPGGTVRLPDDENPPYLRRVTAALDPAHPLLFEWRGGDIL</sequence>
<organism evidence="2 3">
    <name type="scientific">Streptomyces antnestii</name>
    <dbReference type="NCBI Taxonomy" id="2494256"/>
    <lineage>
        <taxon>Bacteria</taxon>
        <taxon>Bacillati</taxon>
        <taxon>Actinomycetota</taxon>
        <taxon>Actinomycetes</taxon>
        <taxon>Kitasatosporales</taxon>
        <taxon>Streptomycetaceae</taxon>
        <taxon>Streptomyces</taxon>
    </lineage>
</organism>
<keyword evidence="2" id="KW-0808">Transferase</keyword>
<dbReference type="GO" id="GO:0016747">
    <property type="term" value="F:acyltransferase activity, transferring groups other than amino-acyl groups"/>
    <property type="evidence" value="ECO:0007669"/>
    <property type="project" value="InterPro"/>
</dbReference>
<accession>A0A3S2VGP3</accession>
<dbReference type="Proteomes" id="UP000283128">
    <property type="component" value="Unassembled WGS sequence"/>
</dbReference>
<evidence type="ECO:0000259" key="1">
    <source>
        <dbReference type="PROSITE" id="PS51186"/>
    </source>
</evidence>
<dbReference type="AlphaFoldDB" id="A0A3S2VGP3"/>
<keyword evidence="3" id="KW-1185">Reference proteome</keyword>
<dbReference type="InterPro" id="IPR016181">
    <property type="entry name" value="Acyl_CoA_acyltransferase"/>
</dbReference>
<evidence type="ECO:0000313" key="3">
    <source>
        <dbReference type="Proteomes" id="UP000283128"/>
    </source>
</evidence>
<name>A0A3S2VGP3_9ACTN</name>
<dbReference type="EMBL" id="RZYA01000010">
    <property type="protein sequence ID" value="RVU22719.1"/>
    <property type="molecule type" value="Genomic_DNA"/>
</dbReference>
<comment type="caution">
    <text evidence="2">The sequence shown here is derived from an EMBL/GenBank/DDBJ whole genome shotgun (WGS) entry which is preliminary data.</text>
</comment>
<dbReference type="CDD" id="cd04301">
    <property type="entry name" value="NAT_SF"/>
    <property type="match status" value="1"/>
</dbReference>
<dbReference type="PROSITE" id="PS51186">
    <property type="entry name" value="GNAT"/>
    <property type="match status" value="1"/>
</dbReference>
<dbReference type="Pfam" id="PF13527">
    <property type="entry name" value="Acetyltransf_9"/>
    <property type="match status" value="1"/>
</dbReference>
<evidence type="ECO:0000313" key="2">
    <source>
        <dbReference type="EMBL" id="RVU22719.1"/>
    </source>
</evidence>
<protein>
    <submittedName>
        <fullName evidence="2">GNAT family N-acetyltransferase</fullName>
    </submittedName>
</protein>
<dbReference type="OrthoDB" id="70281at2"/>
<dbReference type="InterPro" id="IPR000182">
    <property type="entry name" value="GNAT_dom"/>
</dbReference>
<reference evidence="2 3" key="1">
    <citation type="submission" date="2019-01" db="EMBL/GenBank/DDBJ databases">
        <title>Genome sequences of Streptomyces and Rhizobium isolates collected from root and soil.</title>
        <authorList>
            <person name="Chhettri S."/>
            <person name="Sevigny J.L."/>
            <person name="Sen A."/>
            <person name="Ennis N."/>
            <person name="Tisa L."/>
        </authorList>
    </citation>
    <scope>NUCLEOTIDE SEQUENCE [LARGE SCALE GENOMIC DNA]</scope>
    <source>
        <strain evidence="2 3">San01</strain>
    </source>
</reference>
<dbReference type="SUPFAM" id="SSF55729">
    <property type="entry name" value="Acyl-CoA N-acyltransferases (Nat)"/>
    <property type="match status" value="1"/>
</dbReference>
<feature type="domain" description="N-acetyltransferase" evidence="1">
    <location>
        <begin position="7"/>
        <end position="149"/>
    </location>
</feature>
<proteinExistence type="predicted"/>
<gene>
    <name evidence="2" type="ORF">EOT10_22150</name>
</gene>